<protein>
    <submittedName>
        <fullName evidence="1">Uncharacterized protein</fullName>
    </submittedName>
</protein>
<evidence type="ECO:0000313" key="1">
    <source>
        <dbReference type="EMBL" id="KAH9379407.1"/>
    </source>
</evidence>
<dbReference type="AlphaFoldDB" id="A0A9J6GYB1"/>
<sequence>MAYVTIKEEEIPPRVPILGGYFTFKYNQLGEAPARLTPVALQEDWLQPQRLPRLPRGQVRVIILPTDGIDVKKMSLYAVMRARTTTAGITEEACKQDLL</sequence>
<gene>
    <name evidence="1" type="ORF">HPB48_015332</name>
</gene>
<accession>A0A9J6GYB1</accession>
<keyword evidence="2" id="KW-1185">Reference proteome</keyword>
<dbReference type="Proteomes" id="UP000821853">
    <property type="component" value="Unassembled WGS sequence"/>
</dbReference>
<organism evidence="1 2">
    <name type="scientific">Haemaphysalis longicornis</name>
    <name type="common">Bush tick</name>
    <dbReference type="NCBI Taxonomy" id="44386"/>
    <lineage>
        <taxon>Eukaryota</taxon>
        <taxon>Metazoa</taxon>
        <taxon>Ecdysozoa</taxon>
        <taxon>Arthropoda</taxon>
        <taxon>Chelicerata</taxon>
        <taxon>Arachnida</taxon>
        <taxon>Acari</taxon>
        <taxon>Parasitiformes</taxon>
        <taxon>Ixodida</taxon>
        <taxon>Ixodoidea</taxon>
        <taxon>Ixodidae</taxon>
        <taxon>Haemaphysalinae</taxon>
        <taxon>Haemaphysalis</taxon>
    </lineage>
</organism>
<name>A0A9J6GYB1_HAELO</name>
<proteinExistence type="predicted"/>
<evidence type="ECO:0000313" key="2">
    <source>
        <dbReference type="Proteomes" id="UP000821853"/>
    </source>
</evidence>
<reference evidence="1 2" key="1">
    <citation type="journal article" date="2020" name="Cell">
        <title>Large-Scale Comparative Analyses of Tick Genomes Elucidate Their Genetic Diversity and Vector Capacities.</title>
        <authorList>
            <consortium name="Tick Genome and Microbiome Consortium (TIGMIC)"/>
            <person name="Jia N."/>
            <person name="Wang J."/>
            <person name="Shi W."/>
            <person name="Du L."/>
            <person name="Sun Y."/>
            <person name="Zhan W."/>
            <person name="Jiang J.F."/>
            <person name="Wang Q."/>
            <person name="Zhang B."/>
            <person name="Ji P."/>
            <person name="Bell-Sakyi L."/>
            <person name="Cui X.M."/>
            <person name="Yuan T.T."/>
            <person name="Jiang B.G."/>
            <person name="Yang W.F."/>
            <person name="Lam T.T."/>
            <person name="Chang Q.C."/>
            <person name="Ding S.J."/>
            <person name="Wang X.J."/>
            <person name="Zhu J.G."/>
            <person name="Ruan X.D."/>
            <person name="Zhao L."/>
            <person name="Wei J.T."/>
            <person name="Ye R.Z."/>
            <person name="Que T.C."/>
            <person name="Du C.H."/>
            <person name="Zhou Y.H."/>
            <person name="Cheng J.X."/>
            <person name="Dai P.F."/>
            <person name="Guo W.B."/>
            <person name="Han X.H."/>
            <person name="Huang E.J."/>
            <person name="Li L.F."/>
            <person name="Wei W."/>
            <person name="Gao Y.C."/>
            <person name="Liu J.Z."/>
            <person name="Shao H.Z."/>
            <person name="Wang X."/>
            <person name="Wang C.C."/>
            <person name="Yang T.C."/>
            <person name="Huo Q.B."/>
            <person name="Li W."/>
            <person name="Chen H.Y."/>
            <person name="Chen S.E."/>
            <person name="Zhou L.G."/>
            <person name="Ni X.B."/>
            <person name="Tian J.H."/>
            <person name="Sheng Y."/>
            <person name="Liu T."/>
            <person name="Pan Y.S."/>
            <person name="Xia L.Y."/>
            <person name="Li J."/>
            <person name="Zhao F."/>
            <person name="Cao W.C."/>
        </authorList>
    </citation>
    <scope>NUCLEOTIDE SEQUENCE [LARGE SCALE GENOMIC DNA]</scope>
    <source>
        <strain evidence="1">HaeL-2018</strain>
    </source>
</reference>
<dbReference type="VEuPathDB" id="VectorBase:HLOH_054477"/>
<dbReference type="EMBL" id="JABSTR010000009">
    <property type="protein sequence ID" value="KAH9379407.1"/>
    <property type="molecule type" value="Genomic_DNA"/>
</dbReference>
<comment type="caution">
    <text evidence="1">The sequence shown here is derived from an EMBL/GenBank/DDBJ whole genome shotgun (WGS) entry which is preliminary data.</text>
</comment>